<name>A0A0V0GQX6_SOLCH</name>
<organism evidence="1">
    <name type="scientific">Solanum chacoense</name>
    <name type="common">Chaco potato</name>
    <dbReference type="NCBI Taxonomy" id="4108"/>
    <lineage>
        <taxon>Eukaryota</taxon>
        <taxon>Viridiplantae</taxon>
        <taxon>Streptophyta</taxon>
        <taxon>Embryophyta</taxon>
        <taxon>Tracheophyta</taxon>
        <taxon>Spermatophyta</taxon>
        <taxon>Magnoliopsida</taxon>
        <taxon>eudicotyledons</taxon>
        <taxon>Gunneridae</taxon>
        <taxon>Pentapetalae</taxon>
        <taxon>asterids</taxon>
        <taxon>lamiids</taxon>
        <taxon>Solanales</taxon>
        <taxon>Solanaceae</taxon>
        <taxon>Solanoideae</taxon>
        <taxon>Solaneae</taxon>
        <taxon>Solanum</taxon>
    </lineage>
</organism>
<dbReference type="AlphaFoldDB" id="A0A0V0GQX6"/>
<accession>A0A0V0GQX6</accession>
<feature type="non-terminal residue" evidence="1">
    <location>
        <position position="61"/>
    </location>
</feature>
<sequence length="61" mass="7460">MFRYGMVLLRVEKRIEINRVAKKILAQRRERGAYQEHLIEYSPLSLHVFYFMSFNFGHKKI</sequence>
<protein>
    <submittedName>
        <fullName evidence="1">Putative ovule protein</fullName>
    </submittedName>
</protein>
<evidence type="ECO:0000313" key="1">
    <source>
        <dbReference type="EMBL" id="JAP10676.1"/>
    </source>
</evidence>
<proteinExistence type="predicted"/>
<dbReference type="EMBL" id="GEDG01032698">
    <property type="protein sequence ID" value="JAP10676.1"/>
    <property type="molecule type" value="Transcribed_RNA"/>
</dbReference>
<reference evidence="1" key="1">
    <citation type="submission" date="2015-12" db="EMBL/GenBank/DDBJ databases">
        <title>Gene expression during late stages of embryo sac development: a critical building block for successful pollen-pistil interactions.</title>
        <authorList>
            <person name="Liu Y."/>
            <person name="Joly V."/>
            <person name="Sabar M."/>
            <person name="Matton D.P."/>
        </authorList>
    </citation>
    <scope>NUCLEOTIDE SEQUENCE</scope>
</reference>